<evidence type="ECO:0000313" key="3">
    <source>
        <dbReference type="Proteomes" id="UP000075884"/>
    </source>
</evidence>
<sequence length="193" mass="20373">MPSMSSTWIEERPGGHETASPVARRTHREAPPSEPSEVFGNISNSQSTGSGRSVGVRRFGDIFRSRLKLAGAAAMRTFNESFPQECKIHADEENGVQTPSPKVTGAKGGLPKRGRLASFDSPLDAVLVNERAKGRRDRTFLADRSNTLAGSAGSGPAATATEATGAGAAGGGLRSRRSSTMFRQRTLQRTSSG</sequence>
<protein>
    <submittedName>
        <fullName evidence="2">Uncharacterized protein</fullName>
    </submittedName>
</protein>
<proteinExistence type="predicted"/>
<dbReference type="AlphaFoldDB" id="A0A182N7D6"/>
<dbReference type="Proteomes" id="UP000075884">
    <property type="component" value="Unassembled WGS sequence"/>
</dbReference>
<feature type="compositionally biased region" description="Low complexity" evidence="1">
    <location>
        <begin position="147"/>
        <end position="166"/>
    </location>
</feature>
<feature type="region of interest" description="Disordered" evidence="1">
    <location>
        <begin position="143"/>
        <end position="193"/>
    </location>
</feature>
<feature type="compositionally biased region" description="Polar residues" evidence="1">
    <location>
        <begin position="181"/>
        <end position="193"/>
    </location>
</feature>
<name>A0A182N7D6_9DIPT</name>
<evidence type="ECO:0000313" key="2">
    <source>
        <dbReference type="EnsemblMetazoa" id="ADIR003560-PA"/>
    </source>
</evidence>
<feature type="region of interest" description="Disordered" evidence="1">
    <location>
        <begin position="1"/>
        <end position="56"/>
    </location>
</feature>
<accession>A0A182N7D6</accession>
<dbReference type="EnsemblMetazoa" id="ADIR003560-RA">
    <property type="protein sequence ID" value="ADIR003560-PA"/>
    <property type="gene ID" value="ADIR003560"/>
</dbReference>
<keyword evidence="3" id="KW-1185">Reference proteome</keyword>
<organism evidence="2 3">
    <name type="scientific">Anopheles dirus</name>
    <dbReference type="NCBI Taxonomy" id="7168"/>
    <lineage>
        <taxon>Eukaryota</taxon>
        <taxon>Metazoa</taxon>
        <taxon>Ecdysozoa</taxon>
        <taxon>Arthropoda</taxon>
        <taxon>Hexapoda</taxon>
        <taxon>Insecta</taxon>
        <taxon>Pterygota</taxon>
        <taxon>Neoptera</taxon>
        <taxon>Endopterygota</taxon>
        <taxon>Diptera</taxon>
        <taxon>Nematocera</taxon>
        <taxon>Culicoidea</taxon>
        <taxon>Culicidae</taxon>
        <taxon>Anophelinae</taxon>
        <taxon>Anopheles</taxon>
    </lineage>
</organism>
<feature type="region of interest" description="Disordered" evidence="1">
    <location>
        <begin position="92"/>
        <end position="116"/>
    </location>
</feature>
<reference evidence="2" key="2">
    <citation type="submission" date="2020-05" db="UniProtKB">
        <authorList>
            <consortium name="EnsemblMetazoa"/>
        </authorList>
    </citation>
    <scope>IDENTIFICATION</scope>
    <source>
        <strain evidence="2">WRAIR2</strain>
    </source>
</reference>
<evidence type="ECO:0000256" key="1">
    <source>
        <dbReference type="SAM" id="MobiDB-lite"/>
    </source>
</evidence>
<reference evidence="3" key="1">
    <citation type="submission" date="2013-03" db="EMBL/GenBank/DDBJ databases">
        <title>The Genome Sequence of Anopheles dirus WRAIR2.</title>
        <authorList>
            <consortium name="The Broad Institute Genomics Platform"/>
            <person name="Neafsey D.E."/>
            <person name="Walton C."/>
            <person name="Walker B."/>
            <person name="Young S.K."/>
            <person name="Zeng Q."/>
            <person name="Gargeya S."/>
            <person name="Fitzgerald M."/>
            <person name="Haas B."/>
            <person name="Abouelleil A."/>
            <person name="Allen A.W."/>
            <person name="Alvarado L."/>
            <person name="Arachchi H.M."/>
            <person name="Berlin A.M."/>
            <person name="Chapman S.B."/>
            <person name="Gainer-Dewar J."/>
            <person name="Goldberg J."/>
            <person name="Griggs A."/>
            <person name="Gujja S."/>
            <person name="Hansen M."/>
            <person name="Howarth C."/>
            <person name="Imamovic A."/>
            <person name="Ireland A."/>
            <person name="Larimer J."/>
            <person name="McCowan C."/>
            <person name="Murphy C."/>
            <person name="Pearson M."/>
            <person name="Poon T.W."/>
            <person name="Priest M."/>
            <person name="Roberts A."/>
            <person name="Saif S."/>
            <person name="Shea T."/>
            <person name="Sisk P."/>
            <person name="Sykes S."/>
            <person name="Wortman J."/>
            <person name="Nusbaum C."/>
            <person name="Birren B."/>
        </authorList>
    </citation>
    <scope>NUCLEOTIDE SEQUENCE [LARGE SCALE GENOMIC DNA]</scope>
    <source>
        <strain evidence="3">WRAIR2</strain>
    </source>
</reference>
<dbReference type="VEuPathDB" id="VectorBase:ADIR003560"/>